<evidence type="ECO:0000259" key="4">
    <source>
        <dbReference type="Pfam" id="PF13458"/>
    </source>
</evidence>
<evidence type="ECO:0000256" key="2">
    <source>
        <dbReference type="ARBA" id="ARBA00022729"/>
    </source>
</evidence>
<gene>
    <name evidence="5" type="ORF">FM042_03215</name>
</gene>
<dbReference type="InterPro" id="IPR028081">
    <property type="entry name" value="Leu-bd"/>
</dbReference>
<dbReference type="Gene3D" id="3.40.50.2300">
    <property type="match status" value="2"/>
</dbReference>
<feature type="chain" id="PRO_5022007818" evidence="3">
    <location>
        <begin position="25"/>
        <end position="399"/>
    </location>
</feature>
<dbReference type="OrthoDB" id="9147078at2"/>
<keyword evidence="6" id="KW-1185">Reference proteome</keyword>
<dbReference type="Pfam" id="PF13458">
    <property type="entry name" value="Peripla_BP_6"/>
    <property type="match status" value="1"/>
</dbReference>
<evidence type="ECO:0000313" key="5">
    <source>
        <dbReference type="EMBL" id="TRW49876.1"/>
    </source>
</evidence>
<keyword evidence="2 3" id="KW-0732">Signal</keyword>
<evidence type="ECO:0000256" key="1">
    <source>
        <dbReference type="ARBA" id="ARBA00010062"/>
    </source>
</evidence>
<protein>
    <submittedName>
        <fullName evidence="5">ABC transporter substrate-binding protein</fullName>
    </submittedName>
</protein>
<dbReference type="CDD" id="cd06338">
    <property type="entry name" value="PBP1_ABC_ligand_binding-like"/>
    <property type="match status" value="1"/>
</dbReference>
<proteinExistence type="inferred from homology"/>
<sequence>MSQCTRGDFMVARAITIPSLSLLAATALLGCTPDTPIELFEEPIPIRIGATMSQTGAYATQGGAALNGYRLCEAHLNSSGGVLQRPVELIIYDDESNSERARELYTKLIEEDNVDAIWGPYGSTLTEAIAPISEAHRMVHVSPLAATTSIWEQGREYLFMVLPPAEVFLSGVIAIAEQHGHRSIAVIQEDQLFPRAAGQGAVAEVNARELDLVLHETYRSGLDDFSALAEAISASGAEVVAMAASALDDFIAMQNALADHGVELAFFGTSGAVQEFYDALGERAEGVLGLSAWEPTLDHPGISEFTQSYRDRFDRDPSFHAAGAYGTCQIWTEAVRRARSLSADSIRRELLDLDIFTVFGRFRVDERGYQEANQGVIIQWQDGEKVVVWPAEQARGAIH</sequence>
<reference evidence="5 6" key="1">
    <citation type="submission" date="2019-07" db="EMBL/GenBank/DDBJ databases">
        <authorList>
            <person name="Yang M."/>
            <person name="Zhao D."/>
            <person name="Xiang H."/>
        </authorList>
    </citation>
    <scope>NUCLEOTIDE SEQUENCE [LARGE SCALE GENOMIC DNA]</scope>
    <source>
        <strain evidence="5 6">IM1326</strain>
    </source>
</reference>
<accession>A0A552X4J4</accession>
<dbReference type="InterPro" id="IPR028082">
    <property type="entry name" value="Peripla_BP_I"/>
</dbReference>
<dbReference type="SUPFAM" id="SSF53822">
    <property type="entry name" value="Periplasmic binding protein-like I"/>
    <property type="match status" value="1"/>
</dbReference>
<dbReference type="Proteomes" id="UP000320359">
    <property type="component" value="Unassembled WGS sequence"/>
</dbReference>
<dbReference type="AlphaFoldDB" id="A0A552X4J4"/>
<dbReference type="PANTHER" id="PTHR30483:SF37">
    <property type="entry name" value="ABC TRANSPORTER SUBSTRATE-BINDING PROTEIN"/>
    <property type="match status" value="1"/>
</dbReference>
<feature type="domain" description="Leucine-binding protein" evidence="4">
    <location>
        <begin position="45"/>
        <end position="382"/>
    </location>
</feature>
<comment type="similarity">
    <text evidence="1">Belongs to the leucine-binding protein family.</text>
</comment>
<organism evidence="5 6">
    <name type="scientific">Aliidiomarina halalkaliphila</name>
    <dbReference type="NCBI Taxonomy" id="2593535"/>
    <lineage>
        <taxon>Bacteria</taxon>
        <taxon>Pseudomonadati</taxon>
        <taxon>Pseudomonadota</taxon>
        <taxon>Gammaproteobacteria</taxon>
        <taxon>Alteromonadales</taxon>
        <taxon>Idiomarinaceae</taxon>
        <taxon>Aliidiomarina</taxon>
    </lineage>
</organism>
<dbReference type="InterPro" id="IPR051010">
    <property type="entry name" value="BCAA_transport"/>
</dbReference>
<evidence type="ECO:0000256" key="3">
    <source>
        <dbReference type="SAM" id="SignalP"/>
    </source>
</evidence>
<comment type="caution">
    <text evidence="5">The sequence shown here is derived from an EMBL/GenBank/DDBJ whole genome shotgun (WGS) entry which is preliminary data.</text>
</comment>
<evidence type="ECO:0000313" key="6">
    <source>
        <dbReference type="Proteomes" id="UP000320359"/>
    </source>
</evidence>
<dbReference type="PANTHER" id="PTHR30483">
    <property type="entry name" value="LEUCINE-SPECIFIC-BINDING PROTEIN"/>
    <property type="match status" value="1"/>
</dbReference>
<dbReference type="PROSITE" id="PS51257">
    <property type="entry name" value="PROKAR_LIPOPROTEIN"/>
    <property type="match status" value="1"/>
</dbReference>
<dbReference type="EMBL" id="VJWL01000001">
    <property type="protein sequence ID" value="TRW49876.1"/>
    <property type="molecule type" value="Genomic_DNA"/>
</dbReference>
<feature type="signal peptide" evidence="3">
    <location>
        <begin position="1"/>
        <end position="24"/>
    </location>
</feature>
<name>A0A552X4J4_9GAMM</name>